<evidence type="ECO:0000313" key="2">
    <source>
        <dbReference type="Proteomes" id="UP000789759"/>
    </source>
</evidence>
<dbReference type="EMBL" id="CAJVQA010028529">
    <property type="protein sequence ID" value="CAG8794835.1"/>
    <property type="molecule type" value="Genomic_DNA"/>
</dbReference>
<protein>
    <submittedName>
        <fullName evidence="1">23193_t:CDS:1</fullName>
    </submittedName>
</protein>
<gene>
    <name evidence="1" type="ORF">CPELLU_LOCUS17264</name>
</gene>
<dbReference type="AlphaFoldDB" id="A0A9N9P6H3"/>
<organism evidence="1 2">
    <name type="scientific">Cetraspora pellucida</name>
    <dbReference type="NCBI Taxonomy" id="1433469"/>
    <lineage>
        <taxon>Eukaryota</taxon>
        <taxon>Fungi</taxon>
        <taxon>Fungi incertae sedis</taxon>
        <taxon>Mucoromycota</taxon>
        <taxon>Glomeromycotina</taxon>
        <taxon>Glomeromycetes</taxon>
        <taxon>Diversisporales</taxon>
        <taxon>Gigasporaceae</taxon>
        <taxon>Cetraspora</taxon>
    </lineage>
</organism>
<dbReference type="OrthoDB" id="2420007at2759"/>
<keyword evidence="2" id="KW-1185">Reference proteome</keyword>
<sequence>AEGSYPHYSILCYTLPPKEYPISDNYSIKTTWRREKKQQTIQCEIEYKDGKSRDKCMIKPAEQPSPKTLKRYTTELEIMIKENFIQSTKSKEGTKLPNMVEIPTEK</sequence>
<accession>A0A9N9P6H3</accession>
<feature type="non-terminal residue" evidence="1">
    <location>
        <position position="106"/>
    </location>
</feature>
<feature type="non-terminal residue" evidence="1">
    <location>
        <position position="1"/>
    </location>
</feature>
<name>A0A9N9P6H3_9GLOM</name>
<reference evidence="1" key="1">
    <citation type="submission" date="2021-06" db="EMBL/GenBank/DDBJ databases">
        <authorList>
            <person name="Kallberg Y."/>
            <person name="Tangrot J."/>
            <person name="Rosling A."/>
        </authorList>
    </citation>
    <scope>NUCLEOTIDE SEQUENCE</scope>
    <source>
        <strain evidence="1">FL966</strain>
    </source>
</reference>
<dbReference type="Proteomes" id="UP000789759">
    <property type="component" value="Unassembled WGS sequence"/>
</dbReference>
<comment type="caution">
    <text evidence="1">The sequence shown here is derived from an EMBL/GenBank/DDBJ whole genome shotgun (WGS) entry which is preliminary data.</text>
</comment>
<proteinExistence type="predicted"/>
<evidence type="ECO:0000313" key="1">
    <source>
        <dbReference type="EMBL" id="CAG8794835.1"/>
    </source>
</evidence>